<feature type="region of interest" description="Disordered" evidence="1">
    <location>
        <begin position="1"/>
        <end position="83"/>
    </location>
</feature>
<feature type="compositionally biased region" description="Basic and acidic residues" evidence="1">
    <location>
        <begin position="1"/>
        <end position="38"/>
    </location>
</feature>
<reference evidence="2 3" key="1">
    <citation type="submission" date="2018-03" db="EMBL/GenBank/DDBJ databases">
        <title>Complete genome sequence and methylome analysis of Pseudomonas mendocina NEB 698.</title>
        <authorList>
            <person name="Morgan R.D."/>
        </authorList>
    </citation>
    <scope>NUCLEOTIDE SEQUENCE [LARGE SCALE GENOMIC DNA]</scope>
    <source>
        <strain evidence="2 3">NEB698</strain>
    </source>
</reference>
<accession>A0A2R3QMA1</accession>
<dbReference type="EMBL" id="CP027657">
    <property type="protein sequence ID" value="AVO52890.1"/>
    <property type="molecule type" value="Genomic_DNA"/>
</dbReference>
<protein>
    <submittedName>
        <fullName evidence="2">Uncharacterized protein</fullName>
    </submittedName>
</protein>
<sequence length="83" mass="9585">MNDLNQRERRRGEQRAAADPRQEQQDHNRESAAYRRPECSQGSDKANREDTQGMSAIWHAERNASEPQRPIDKGNDHDREAGT</sequence>
<feature type="compositionally biased region" description="Basic and acidic residues" evidence="1">
    <location>
        <begin position="59"/>
        <end position="83"/>
    </location>
</feature>
<proteinExistence type="predicted"/>
<gene>
    <name evidence="2" type="ORF">C7A17_08955</name>
</gene>
<evidence type="ECO:0000313" key="3">
    <source>
        <dbReference type="Proteomes" id="UP000238327"/>
    </source>
</evidence>
<evidence type="ECO:0000256" key="1">
    <source>
        <dbReference type="SAM" id="MobiDB-lite"/>
    </source>
</evidence>
<organism evidence="2 3">
    <name type="scientific">Ectopseudomonas mendocina</name>
    <name type="common">Pseudomonas mendocina</name>
    <dbReference type="NCBI Taxonomy" id="300"/>
    <lineage>
        <taxon>Bacteria</taxon>
        <taxon>Pseudomonadati</taxon>
        <taxon>Pseudomonadota</taxon>
        <taxon>Gammaproteobacteria</taxon>
        <taxon>Pseudomonadales</taxon>
        <taxon>Pseudomonadaceae</taxon>
        <taxon>Ectopseudomonas</taxon>
    </lineage>
</organism>
<dbReference type="AlphaFoldDB" id="A0A2R3QMA1"/>
<evidence type="ECO:0000313" key="2">
    <source>
        <dbReference type="EMBL" id="AVO52890.1"/>
    </source>
</evidence>
<dbReference type="Proteomes" id="UP000238327">
    <property type="component" value="Chromosome"/>
</dbReference>
<name>A0A2R3QMA1_ECTME</name>